<feature type="transmembrane region" description="Helical" evidence="2">
    <location>
        <begin position="6"/>
        <end position="21"/>
    </location>
</feature>
<keyword evidence="2" id="KW-0812">Transmembrane</keyword>
<dbReference type="InterPro" id="IPR025028">
    <property type="entry name" value="DUF3951"/>
</dbReference>
<feature type="compositionally biased region" description="Polar residues" evidence="1">
    <location>
        <begin position="38"/>
        <end position="48"/>
    </location>
</feature>
<accession>A0A370G011</accession>
<sequence>MAFVYTIFIIAVIVFIFYRISKKKSTPSNRYTPYDNITMGTNGSQENTPIHDTKHHVPFEEKSTNAKNE</sequence>
<feature type="region of interest" description="Disordered" evidence="1">
    <location>
        <begin position="31"/>
        <end position="69"/>
    </location>
</feature>
<keyword evidence="2" id="KW-1133">Transmembrane helix</keyword>
<reference evidence="3 4" key="1">
    <citation type="submission" date="2018-07" db="EMBL/GenBank/DDBJ databases">
        <title>Genomic Encyclopedia of Type Strains, Phase IV (KMG-IV): sequencing the most valuable type-strain genomes for metagenomic binning, comparative biology and taxonomic classification.</title>
        <authorList>
            <person name="Goeker M."/>
        </authorList>
    </citation>
    <scope>NUCLEOTIDE SEQUENCE [LARGE SCALE GENOMIC DNA]</scope>
    <source>
        <strain evidence="3 4">DSM 25281</strain>
    </source>
</reference>
<dbReference type="EMBL" id="QQAY01000022">
    <property type="protein sequence ID" value="RDI37221.1"/>
    <property type="molecule type" value="Genomic_DNA"/>
</dbReference>
<keyword evidence="4" id="KW-1185">Reference proteome</keyword>
<keyword evidence="2" id="KW-0472">Membrane</keyword>
<feature type="compositionally biased region" description="Basic and acidic residues" evidence="1">
    <location>
        <begin position="49"/>
        <end position="69"/>
    </location>
</feature>
<name>A0A370G011_9BACI</name>
<evidence type="ECO:0000256" key="2">
    <source>
        <dbReference type="SAM" id="Phobius"/>
    </source>
</evidence>
<organism evidence="3 4">
    <name type="scientific">Falsibacillus pallidus</name>
    <dbReference type="NCBI Taxonomy" id="493781"/>
    <lineage>
        <taxon>Bacteria</taxon>
        <taxon>Bacillati</taxon>
        <taxon>Bacillota</taxon>
        <taxon>Bacilli</taxon>
        <taxon>Bacillales</taxon>
        <taxon>Bacillaceae</taxon>
        <taxon>Falsibacillus</taxon>
    </lineage>
</organism>
<evidence type="ECO:0000256" key="1">
    <source>
        <dbReference type="SAM" id="MobiDB-lite"/>
    </source>
</evidence>
<evidence type="ECO:0000313" key="4">
    <source>
        <dbReference type="Proteomes" id="UP000255326"/>
    </source>
</evidence>
<gene>
    <name evidence="3" type="ORF">DFR59_12211</name>
</gene>
<dbReference type="AlphaFoldDB" id="A0A370G011"/>
<protein>
    <submittedName>
        <fullName evidence="3">Uncharacterized protein DUF3951</fullName>
    </submittedName>
</protein>
<proteinExistence type="predicted"/>
<evidence type="ECO:0000313" key="3">
    <source>
        <dbReference type="EMBL" id="RDI37221.1"/>
    </source>
</evidence>
<dbReference type="Proteomes" id="UP000255326">
    <property type="component" value="Unassembled WGS sequence"/>
</dbReference>
<dbReference type="Pfam" id="PF13131">
    <property type="entry name" value="DUF3951"/>
    <property type="match status" value="1"/>
</dbReference>
<comment type="caution">
    <text evidence="3">The sequence shown here is derived from an EMBL/GenBank/DDBJ whole genome shotgun (WGS) entry which is preliminary data.</text>
</comment>
<dbReference type="OrthoDB" id="2455398at2"/>
<dbReference type="RefSeq" id="WP_158538439.1">
    <property type="nucleotide sequence ID" value="NZ_QQAY01000022.1"/>
</dbReference>